<evidence type="ECO:0000259" key="5">
    <source>
        <dbReference type="Pfam" id="PF25917"/>
    </source>
</evidence>
<feature type="domain" description="Multidrug resistance protein MdtA-like alpha-helical hairpin" evidence="4">
    <location>
        <begin position="122"/>
        <end position="191"/>
    </location>
</feature>
<feature type="domain" description="Multidrug resistance protein MdtA-like barrel-sandwich hybrid" evidence="5">
    <location>
        <begin position="83"/>
        <end position="225"/>
    </location>
</feature>
<dbReference type="PANTHER" id="PTHR30158:SF3">
    <property type="entry name" value="MULTIDRUG EFFLUX PUMP SUBUNIT ACRA-RELATED"/>
    <property type="match status" value="1"/>
</dbReference>
<dbReference type="InterPro" id="IPR058626">
    <property type="entry name" value="MdtA-like_b-barrel"/>
</dbReference>
<dbReference type="GO" id="GO:0022857">
    <property type="term" value="F:transmembrane transporter activity"/>
    <property type="evidence" value="ECO:0007669"/>
    <property type="project" value="InterPro"/>
</dbReference>
<keyword evidence="3" id="KW-0175">Coiled coil</keyword>
<protein>
    <submittedName>
        <fullName evidence="8">Membrane fusion protein (Multidrug efflux system)</fullName>
    </submittedName>
</protein>
<accession>A0A318H2D6</accession>
<evidence type="ECO:0000256" key="1">
    <source>
        <dbReference type="ARBA" id="ARBA00004196"/>
    </source>
</evidence>
<dbReference type="InterPro" id="IPR058627">
    <property type="entry name" value="MdtA-like_C"/>
</dbReference>
<comment type="subcellular location">
    <subcellularLocation>
        <location evidence="1">Cell envelope</location>
    </subcellularLocation>
</comment>
<comment type="similarity">
    <text evidence="2">Belongs to the membrane fusion protein (MFP) (TC 8.A.1) family.</text>
</comment>
<evidence type="ECO:0000313" key="8">
    <source>
        <dbReference type="EMBL" id="PXW97403.1"/>
    </source>
</evidence>
<keyword evidence="9" id="KW-1185">Reference proteome</keyword>
<comment type="caution">
    <text evidence="8">The sequence shown here is derived from an EMBL/GenBank/DDBJ whole genome shotgun (WGS) entry which is preliminary data.</text>
</comment>
<evidence type="ECO:0000259" key="7">
    <source>
        <dbReference type="Pfam" id="PF25967"/>
    </source>
</evidence>
<feature type="coiled-coil region" evidence="3">
    <location>
        <begin position="123"/>
        <end position="188"/>
    </location>
</feature>
<dbReference type="GO" id="GO:0005886">
    <property type="term" value="C:plasma membrane"/>
    <property type="evidence" value="ECO:0007669"/>
    <property type="project" value="TreeGrafter"/>
</dbReference>
<proteinExistence type="inferred from homology"/>
<name>A0A318H2D6_9BURK</name>
<evidence type="ECO:0000256" key="3">
    <source>
        <dbReference type="SAM" id="Coils"/>
    </source>
</evidence>
<dbReference type="PANTHER" id="PTHR30158">
    <property type="entry name" value="ACRA/E-RELATED COMPONENT OF DRUG EFFLUX TRANSPORTER"/>
    <property type="match status" value="1"/>
</dbReference>
<dbReference type="Proteomes" id="UP000247811">
    <property type="component" value="Unassembled WGS sequence"/>
</dbReference>
<feature type="domain" description="Multidrug resistance protein MdtA-like beta-barrel" evidence="6">
    <location>
        <begin position="229"/>
        <end position="316"/>
    </location>
</feature>
<dbReference type="SUPFAM" id="SSF111369">
    <property type="entry name" value="HlyD-like secretion proteins"/>
    <property type="match status" value="1"/>
</dbReference>
<dbReference type="Gene3D" id="2.40.420.20">
    <property type="match status" value="1"/>
</dbReference>
<evidence type="ECO:0000259" key="4">
    <source>
        <dbReference type="Pfam" id="PF25876"/>
    </source>
</evidence>
<reference evidence="8 9" key="1">
    <citation type="submission" date="2018-05" db="EMBL/GenBank/DDBJ databases">
        <title>Genomic Encyclopedia of Type Strains, Phase IV (KMG-IV): sequencing the most valuable type-strain genomes for metagenomic binning, comparative biology and taxonomic classification.</title>
        <authorList>
            <person name="Goeker M."/>
        </authorList>
    </citation>
    <scope>NUCLEOTIDE SEQUENCE [LARGE SCALE GENOMIC DNA]</scope>
    <source>
        <strain evidence="8 9">DSM 566</strain>
    </source>
</reference>
<evidence type="ECO:0000313" key="9">
    <source>
        <dbReference type="Proteomes" id="UP000247811"/>
    </source>
</evidence>
<feature type="domain" description="Multidrug resistance protein MdtA-like C-terminal permuted SH3" evidence="7">
    <location>
        <begin position="321"/>
        <end position="381"/>
    </location>
</feature>
<dbReference type="Gene3D" id="2.40.50.100">
    <property type="match status" value="1"/>
</dbReference>
<evidence type="ECO:0000259" key="6">
    <source>
        <dbReference type="Pfam" id="PF25944"/>
    </source>
</evidence>
<dbReference type="InterPro" id="IPR058624">
    <property type="entry name" value="MdtA-like_HH"/>
</dbReference>
<dbReference type="InterPro" id="IPR058625">
    <property type="entry name" value="MdtA-like_BSH"/>
</dbReference>
<gene>
    <name evidence="8" type="ORF">C7444_1044</name>
</gene>
<dbReference type="Pfam" id="PF25917">
    <property type="entry name" value="BSH_RND"/>
    <property type="match status" value="1"/>
</dbReference>
<dbReference type="InterPro" id="IPR006143">
    <property type="entry name" value="RND_pump_MFP"/>
</dbReference>
<dbReference type="EMBL" id="QJJS01000004">
    <property type="protein sequence ID" value="PXW97403.1"/>
    <property type="molecule type" value="Genomic_DNA"/>
</dbReference>
<dbReference type="Gene3D" id="1.10.287.470">
    <property type="entry name" value="Helix hairpin bin"/>
    <property type="match status" value="1"/>
</dbReference>
<dbReference type="Pfam" id="PF25967">
    <property type="entry name" value="RND-MFP_C"/>
    <property type="match status" value="1"/>
</dbReference>
<organism evidence="8 9">
    <name type="scientific">Sphaerotilus hippei</name>
    <dbReference type="NCBI Taxonomy" id="744406"/>
    <lineage>
        <taxon>Bacteria</taxon>
        <taxon>Pseudomonadati</taxon>
        <taxon>Pseudomonadota</taxon>
        <taxon>Betaproteobacteria</taxon>
        <taxon>Burkholderiales</taxon>
        <taxon>Sphaerotilaceae</taxon>
        <taxon>Sphaerotilus</taxon>
    </lineage>
</organism>
<evidence type="ECO:0000256" key="2">
    <source>
        <dbReference type="ARBA" id="ARBA00009477"/>
    </source>
</evidence>
<dbReference type="AlphaFoldDB" id="A0A318H2D6"/>
<dbReference type="Pfam" id="PF25876">
    <property type="entry name" value="HH_MFP_RND"/>
    <property type="match status" value="1"/>
</dbReference>
<dbReference type="NCBIfam" id="TIGR01730">
    <property type="entry name" value="RND_mfp"/>
    <property type="match status" value="1"/>
</dbReference>
<dbReference type="Gene3D" id="2.40.30.170">
    <property type="match status" value="1"/>
</dbReference>
<sequence length="410" mass="42688">MPEMNTPRIPPVQRPRLHTLALLTLGAGLALGLGACSEGQAQAQAGKNAGAPPAAVEVGVVTLATQPLTLRTELAGRTVAMQSAEIRPQVSGILRQRLYTEGSMVKAGQALYQIDDASYRTELASAQAGVARAEATLQAAQLKARRQDELLAADAGTRQDAEDARASLAQAQADLKTAQATLATASLNLQRTRIIAPISGRIDTSGVSTGALVTASQTTALTTVQQLDPIWVDVPQSSVEMLKLRRQLASGTLDNGTLTMRLVLEDGSDYPHPGRLEVSGVSVNTTTGAVNLRARVPNPEGLLLPGMYVRAVLDQGQDRAALLVPQAGIRRNTRGEATALVVGQDSKVEQRAVTVAESVAGQWRVTQGLQAGERLIVEGSGKVRPGQIVHAVALSASAPAAAASATVASR</sequence>
<dbReference type="GO" id="GO:0046677">
    <property type="term" value="P:response to antibiotic"/>
    <property type="evidence" value="ECO:0007669"/>
    <property type="project" value="TreeGrafter"/>
</dbReference>
<dbReference type="FunFam" id="2.40.420.20:FF:000001">
    <property type="entry name" value="Efflux RND transporter periplasmic adaptor subunit"/>
    <property type="match status" value="1"/>
</dbReference>
<dbReference type="GO" id="GO:0030313">
    <property type="term" value="C:cell envelope"/>
    <property type="evidence" value="ECO:0007669"/>
    <property type="project" value="UniProtKB-SubCell"/>
</dbReference>
<dbReference type="Pfam" id="PF25944">
    <property type="entry name" value="Beta-barrel_RND"/>
    <property type="match status" value="1"/>
</dbReference>